<proteinExistence type="predicted"/>
<gene>
    <name evidence="1" type="ORF">EJ05DRAFT_161253</name>
</gene>
<dbReference type="Proteomes" id="UP000799437">
    <property type="component" value="Unassembled WGS sequence"/>
</dbReference>
<dbReference type="GeneID" id="54480467"/>
<organism evidence="1 2">
    <name type="scientific">Pseudovirgaria hyperparasitica</name>
    <dbReference type="NCBI Taxonomy" id="470096"/>
    <lineage>
        <taxon>Eukaryota</taxon>
        <taxon>Fungi</taxon>
        <taxon>Dikarya</taxon>
        <taxon>Ascomycota</taxon>
        <taxon>Pezizomycotina</taxon>
        <taxon>Dothideomycetes</taxon>
        <taxon>Dothideomycetes incertae sedis</taxon>
        <taxon>Acrospermales</taxon>
        <taxon>Acrospermaceae</taxon>
        <taxon>Pseudovirgaria</taxon>
    </lineage>
</organism>
<name>A0A6A6VTS2_9PEZI</name>
<evidence type="ECO:0000313" key="1">
    <source>
        <dbReference type="EMBL" id="KAF2753972.1"/>
    </source>
</evidence>
<evidence type="ECO:0000313" key="2">
    <source>
        <dbReference type="Proteomes" id="UP000799437"/>
    </source>
</evidence>
<reference evidence="1" key="1">
    <citation type="journal article" date="2020" name="Stud. Mycol.">
        <title>101 Dothideomycetes genomes: a test case for predicting lifestyles and emergence of pathogens.</title>
        <authorList>
            <person name="Haridas S."/>
            <person name="Albert R."/>
            <person name="Binder M."/>
            <person name="Bloem J."/>
            <person name="Labutti K."/>
            <person name="Salamov A."/>
            <person name="Andreopoulos B."/>
            <person name="Baker S."/>
            <person name="Barry K."/>
            <person name="Bills G."/>
            <person name="Bluhm B."/>
            <person name="Cannon C."/>
            <person name="Castanera R."/>
            <person name="Culley D."/>
            <person name="Daum C."/>
            <person name="Ezra D."/>
            <person name="Gonzalez J."/>
            <person name="Henrissat B."/>
            <person name="Kuo A."/>
            <person name="Liang C."/>
            <person name="Lipzen A."/>
            <person name="Lutzoni F."/>
            <person name="Magnuson J."/>
            <person name="Mondo S."/>
            <person name="Nolan M."/>
            <person name="Ohm R."/>
            <person name="Pangilinan J."/>
            <person name="Park H.-J."/>
            <person name="Ramirez L."/>
            <person name="Alfaro M."/>
            <person name="Sun H."/>
            <person name="Tritt A."/>
            <person name="Yoshinaga Y."/>
            <person name="Zwiers L.-H."/>
            <person name="Turgeon B."/>
            <person name="Goodwin S."/>
            <person name="Spatafora J."/>
            <person name="Crous P."/>
            <person name="Grigoriev I."/>
        </authorList>
    </citation>
    <scope>NUCLEOTIDE SEQUENCE</scope>
    <source>
        <strain evidence="1">CBS 121739</strain>
    </source>
</reference>
<dbReference type="AlphaFoldDB" id="A0A6A6VTS2"/>
<sequence>MRRTITLHRPNLHQKRIFSCQEFQLIPSLCKNFHINPYPQYHTHKHTKFHKLYHRQAHRHPK</sequence>
<keyword evidence="2" id="KW-1185">Reference proteome</keyword>
<accession>A0A6A6VTS2</accession>
<dbReference type="RefSeq" id="XP_033596423.1">
    <property type="nucleotide sequence ID" value="XM_033739413.1"/>
</dbReference>
<protein>
    <submittedName>
        <fullName evidence="1">Uncharacterized protein</fullName>
    </submittedName>
</protein>
<dbReference type="EMBL" id="ML996582">
    <property type="protein sequence ID" value="KAF2753972.1"/>
    <property type="molecule type" value="Genomic_DNA"/>
</dbReference>